<feature type="domain" description="NADH:flavin oxidoreductase/NADH oxidase N-terminal" evidence="6">
    <location>
        <begin position="3"/>
        <end position="344"/>
    </location>
</feature>
<dbReference type="CDD" id="cd02932">
    <property type="entry name" value="OYE_YqiM_FMN"/>
    <property type="match status" value="1"/>
</dbReference>
<dbReference type="Pfam" id="PF00724">
    <property type="entry name" value="Oxidored_FMN"/>
    <property type="match status" value="1"/>
</dbReference>
<dbReference type="SUPFAM" id="SSF51395">
    <property type="entry name" value="FMN-linked oxidoreductases"/>
    <property type="match status" value="1"/>
</dbReference>
<evidence type="ECO:0000256" key="1">
    <source>
        <dbReference type="ARBA" id="ARBA00001917"/>
    </source>
</evidence>
<reference evidence="7" key="1">
    <citation type="submission" date="2022-05" db="EMBL/GenBank/DDBJ databases">
        <authorList>
            <person name="Tuo L."/>
        </authorList>
    </citation>
    <scope>NUCLEOTIDE SEQUENCE</scope>
    <source>
        <strain evidence="7">BSK12Z-4</strain>
    </source>
</reference>
<dbReference type="AlphaFoldDB" id="A0A9X2D831"/>
<dbReference type="Proteomes" id="UP001139485">
    <property type="component" value="Unassembled WGS sequence"/>
</dbReference>
<evidence type="ECO:0000313" key="8">
    <source>
        <dbReference type="Proteomes" id="UP001139485"/>
    </source>
</evidence>
<proteinExistence type="predicted"/>
<dbReference type="InterPro" id="IPR013785">
    <property type="entry name" value="Aldolase_TIM"/>
</dbReference>
<sequence>MSQLFAPLTLRGTEISNRAWMAPMCQYSAAAEGPDVGAPNDWHLAHYGARAAGGPGAIIVEATGVLPEGRITGWDLGIWDDAQVPAHRRLTAAMEAQGVVPGIQLAHAGRKASTAKPWDGGSGLFEGPAAWQVVAPSAIPFTEGYPQPAALDEAGIARVVEGFADAARRALEAGYRLIELHAAHGYLLHQFLSPLSNHRTDGYGGSLENRTRLAVEVAEAVRAVLPDDVPLVTRVSATDWAEGEGWTAEDTVHLAKQLAGVGVDALHVSTGGNLPTAQIPVGPGYQVPFARKVREEAGIPTIAVGMITEPLQAEQLLADGAADVVALARPLLADPMWVRRAATVLRSDSPLPDQYARAASFL</sequence>
<evidence type="ECO:0000256" key="5">
    <source>
        <dbReference type="ARBA" id="ARBA00023002"/>
    </source>
</evidence>
<dbReference type="GO" id="GO:0010181">
    <property type="term" value="F:FMN binding"/>
    <property type="evidence" value="ECO:0007669"/>
    <property type="project" value="InterPro"/>
</dbReference>
<dbReference type="GO" id="GO:0050661">
    <property type="term" value="F:NADP binding"/>
    <property type="evidence" value="ECO:0007669"/>
    <property type="project" value="InterPro"/>
</dbReference>
<evidence type="ECO:0000313" key="7">
    <source>
        <dbReference type="EMBL" id="MCM0621086.1"/>
    </source>
</evidence>
<dbReference type="Gene3D" id="3.20.20.70">
    <property type="entry name" value="Aldolase class I"/>
    <property type="match status" value="1"/>
</dbReference>
<name>A0A9X2D831_9ACTN</name>
<evidence type="ECO:0000256" key="4">
    <source>
        <dbReference type="ARBA" id="ARBA00022857"/>
    </source>
</evidence>
<organism evidence="7 8">
    <name type="scientific">Nocardioides bruguierae</name>
    <dbReference type="NCBI Taxonomy" id="2945102"/>
    <lineage>
        <taxon>Bacteria</taxon>
        <taxon>Bacillati</taxon>
        <taxon>Actinomycetota</taxon>
        <taxon>Actinomycetes</taxon>
        <taxon>Propionibacteriales</taxon>
        <taxon>Nocardioidaceae</taxon>
        <taxon>Nocardioides</taxon>
    </lineage>
</organism>
<evidence type="ECO:0000256" key="3">
    <source>
        <dbReference type="ARBA" id="ARBA00022643"/>
    </source>
</evidence>
<keyword evidence="3" id="KW-0288">FMN</keyword>
<keyword evidence="2" id="KW-0285">Flavoprotein</keyword>
<gene>
    <name evidence="7" type="ORF">M8330_12370</name>
</gene>
<dbReference type="PANTHER" id="PTHR43303:SF4">
    <property type="entry name" value="NADPH DEHYDROGENASE C23G7.10C-RELATED"/>
    <property type="match status" value="1"/>
</dbReference>
<protein>
    <submittedName>
        <fullName evidence="7">NADH:flavin oxidoreductase/NADH oxidase</fullName>
    </submittedName>
</protein>
<dbReference type="GO" id="GO:0003959">
    <property type="term" value="F:NADPH dehydrogenase activity"/>
    <property type="evidence" value="ECO:0007669"/>
    <property type="project" value="InterPro"/>
</dbReference>
<keyword evidence="5" id="KW-0560">Oxidoreductase</keyword>
<evidence type="ECO:0000256" key="2">
    <source>
        <dbReference type="ARBA" id="ARBA00022630"/>
    </source>
</evidence>
<dbReference type="InterPro" id="IPR001155">
    <property type="entry name" value="OxRdtase_FMN_N"/>
</dbReference>
<keyword evidence="8" id="KW-1185">Reference proteome</keyword>
<dbReference type="RefSeq" id="WP_250827575.1">
    <property type="nucleotide sequence ID" value="NZ_JAMOIL010000014.1"/>
</dbReference>
<comment type="cofactor">
    <cofactor evidence="1">
        <name>FMN</name>
        <dbReference type="ChEBI" id="CHEBI:58210"/>
    </cofactor>
</comment>
<dbReference type="PANTHER" id="PTHR43303">
    <property type="entry name" value="NADPH DEHYDROGENASE C23G7.10C-RELATED"/>
    <property type="match status" value="1"/>
</dbReference>
<comment type="caution">
    <text evidence="7">The sequence shown here is derived from an EMBL/GenBank/DDBJ whole genome shotgun (WGS) entry which is preliminary data.</text>
</comment>
<dbReference type="InterPro" id="IPR044152">
    <property type="entry name" value="YqjM-like"/>
</dbReference>
<accession>A0A9X2D831</accession>
<keyword evidence="4" id="KW-0521">NADP</keyword>
<dbReference type="EMBL" id="JAMOIL010000014">
    <property type="protein sequence ID" value="MCM0621086.1"/>
    <property type="molecule type" value="Genomic_DNA"/>
</dbReference>
<evidence type="ECO:0000259" key="6">
    <source>
        <dbReference type="Pfam" id="PF00724"/>
    </source>
</evidence>